<feature type="domain" description="Methyltransferase type 11" evidence="1">
    <location>
        <begin position="51"/>
        <end position="142"/>
    </location>
</feature>
<name>A0ABV6XFL8_9ACTN</name>
<dbReference type="GO" id="GO:0032259">
    <property type="term" value="P:methylation"/>
    <property type="evidence" value="ECO:0007669"/>
    <property type="project" value="UniProtKB-KW"/>
</dbReference>
<protein>
    <submittedName>
        <fullName evidence="2">Class I SAM-dependent methyltransferase</fullName>
        <ecNumber evidence="2">2.1.-.-</ecNumber>
    </submittedName>
</protein>
<dbReference type="Gene3D" id="3.40.50.150">
    <property type="entry name" value="Vaccinia Virus protein VP39"/>
    <property type="match status" value="1"/>
</dbReference>
<dbReference type="PANTHER" id="PTHR43861:SF1">
    <property type="entry name" value="TRANS-ACONITATE 2-METHYLTRANSFERASE"/>
    <property type="match status" value="1"/>
</dbReference>
<proteinExistence type="predicted"/>
<organism evidence="2 3">
    <name type="scientific">Streptacidiphilus jeojiensis</name>
    <dbReference type="NCBI Taxonomy" id="3229225"/>
    <lineage>
        <taxon>Bacteria</taxon>
        <taxon>Bacillati</taxon>
        <taxon>Actinomycetota</taxon>
        <taxon>Actinomycetes</taxon>
        <taxon>Kitasatosporales</taxon>
        <taxon>Streptomycetaceae</taxon>
        <taxon>Streptacidiphilus</taxon>
    </lineage>
</organism>
<dbReference type="Pfam" id="PF08241">
    <property type="entry name" value="Methyltransf_11"/>
    <property type="match status" value="1"/>
</dbReference>
<dbReference type="CDD" id="cd02440">
    <property type="entry name" value="AdoMet_MTases"/>
    <property type="match status" value="1"/>
</dbReference>
<keyword evidence="2" id="KW-0489">Methyltransferase</keyword>
<reference evidence="2 3" key="1">
    <citation type="submission" date="2024-06" db="EMBL/GenBank/DDBJ databases">
        <authorList>
            <person name="Lee S.D."/>
        </authorList>
    </citation>
    <scope>NUCLEOTIDE SEQUENCE [LARGE SCALE GENOMIC DNA]</scope>
    <source>
        <strain evidence="2 3">N1-10</strain>
    </source>
</reference>
<dbReference type="GO" id="GO:0008168">
    <property type="term" value="F:methyltransferase activity"/>
    <property type="evidence" value="ECO:0007669"/>
    <property type="project" value="UniProtKB-KW"/>
</dbReference>
<keyword evidence="2" id="KW-0808">Transferase</keyword>
<dbReference type="SUPFAM" id="SSF53335">
    <property type="entry name" value="S-adenosyl-L-methionine-dependent methyltransferases"/>
    <property type="match status" value="1"/>
</dbReference>
<evidence type="ECO:0000313" key="3">
    <source>
        <dbReference type="Proteomes" id="UP001592581"/>
    </source>
</evidence>
<dbReference type="InterPro" id="IPR013216">
    <property type="entry name" value="Methyltransf_11"/>
</dbReference>
<gene>
    <name evidence="2" type="ORF">ABUW04_02105</name>
</gene>
<dbReference type="Proteomes" id="UP001592581">
    <property type="component" value="Unassembled WGS sequence"/>
</dbReference>
<accession>A0ABV6XFL8</accession>
<keyword evidence="3" id="KW-1185">Reference proteome</keyword>
<evidence type="ECO:0000259" key="1">
    <source>
        <dbReference type="Pfam" id="PF08241"/>
    </source>
</evidence>
<evidence type="ECO:0000313" key="2">
    <source>
        <dbReference type="EMBL" id="MFC1437036.1"/>
    </source>
</evidence>
<dbReference type="InterPro" id="IPR029063">
    <property type="entry name" value="SAM-dependent_MTases_sf"/>
</dbReference>
<dbReference type="RefSeq" id="WP_380562082.1">
    <property type="nucleotide sequence ID" value="NZ_JBEUKS010000001.1"/>
</dbReference>
<sequence length="256" mass="27899">MTPVEGRDLYDDPRFHDGYRRLRATGAGINEALEIPAMARHLPAVQGASVVDLGCGTGALARRLADAGAAEVVAVDASRRMLANAEPHPRVRFIQADLESLSLPSGSADLVVSSMVLHYVADYPALVRRIADWLRPGGRLVFSQEHPICTAHRGMPGWLRTGEAEEGCHIGAGWVWPVDDYASEGPRTQHWILEGVGKHHRRTSTLIATLLGAGLDLTAIEEPTPDATALHTRPELAEHLRRPPILLLAARRREEP</sequence>
<dbReference type="EMBL" id="JBEUKS010000001">
    <property type="protein sequence ID" value="MFC1437036.1"/>
    <property type="molecule type" value="Genomic_DNA"/>
</dbReference>
<dbReference type="EC" id="2.1.-.-" evidence="2"/>
<comment type="caution">
    <text evidence="2">The sequence shown here is derived from an EMBL/GenBank/DDBJ whole genome shotgun (WGS) entry which is preliminary data.</text>
</comment>
<dbReference type="PANTHER" id="PTHR43861">
    <property type="entry name" value="TRANS-ACONITATE 2-METHYLTRANSFERASE-RELATED"/>
    <property type="match status" value="1"/>
</dbReference>